<keyword evidence="3" id="KW-1185">Reference proteome</keyword>
<dbReference type="EMBL" id="LTAZ01000004">
    <property type="protein sequence ID" value="KYH26833.1"/>
    <property type="molecule type" value="Genomic_DNA"/>
</dbReference>
<dbReference type="PATRIC" id="fig|1008153.3.peg.1972"/>
<reference evidence="2 3" key="1">
    <citation type="submission" date="2016-02" db="EMBL/GenBank/DDBJ databases">
        <title>Genome sequence of Halalkalicoccus paucihalophilus DSM 24557.</title>
        <authorList>
            <person name="Poehlein A."/>
            <person name="Daniel R."/>
        </authorList>
    </citation>
    <scope>NUCLEOTIDE SEQUENCE [LARGE SCALE GENOMIC DNA]</scope>
    <source>
        <strain evidence="2 3">DSM 24557</strain>
    </source>
</reference>
<dbReference type="RefSeq" id="WP_066381863.1">
    <property type="nucleotide sequence ID" value="NZ_LTAZ01000004.1"/>
</dbReference>
<dbReference type="AlphaFoldDB" id="A0A151AGS7"/>
<organism evidence="2 3">
    <name type="scientific">Halalkalicoccus paucihalophilus</name>
    <dbReference type="NCBI Taxonomy" id="1008153"/>
    <lineage>
        <taxon>Archaea</taxon>
        <taxon>Methanobacteriati</taxon>
        <taxon>Methanobacteriota</taxon>
        <taxon>Stenosarchaea group</taxon>
        <taxon>Halobacteria</taxon>
        <taxon>Halobacteriales</taxon>
        <taxon>Halococcaceae</taxon>
        <taxon>Halalkalicoccus</taxon>
    </lineage>
</organism>
<evidence type="ECO:0000313" key="3">
    <source>
        <dbReference type="Proteomes" id="UP000075321"/>
    </source>
</evidence>
<dbReference type="Gene3D" id="1.20.1290.10">
    <property type="entry name" value="AhpD-like"/>
    <property type="match status" value="1"/>
</dbReference>
<dbReference type="SUPFAM" id="SSF69118">
    <property type="entry name" value="AhpD-like"/>
    <property type="match status" value="1"/>
</dbReference>
<dbReference type="GO" id="GO:0051920">
    <property type="term" value="F:peroxiredoxin activity"/>
    <property type="evidence" value="ECO:0007669"/>
    <property type="project" value="InterPro"/>
</dbReference>
<gene>
    <name evidence="2" type="ORF">HAPAU_19410</name>
</gene>
<dbReference type="InterPro" id="IPR003779">
    <property type="entry name" value="CMD-like"/>
</dbReference>
<name>A0A151AGS7_9EURY</name>
<dbReference type="OrthoDB" id="343109at2157"/>
<evidence type="ECO:0000259" key="1">
    <source>
        <dbReference type="Pfam" id="PF02627"/>
    </source>
</evidence>
<protein>
    <submittedName>
        <fullName evidence="2">Carboxymuconolactone decarboxylase family protein</fullName>
    </submittedName>
</protein>
<dbReference type="PANTHER" id="PTHR34846">
    <property type="entry name" value="4-CARBOXYMUCONOLACTONE DECARBOXYLASE FAMILY PROTEIN (AFU_ORTHOLOGUE AFUA_6G11590)"/>
    <property type="match status" value="1"/>
</dbReference>
<sequence>MARVPYVEREDVPKEHRDLLVSSLQDRPLHVYRALGNNPEVLAGLQGFLSSLWSDSGLSDRRRELVILSVTREIGNEYEFHQHVNIARGVGIDDGTIAAVSRGEFDDLDDEEATLLRYALAVVGGEVEDRDHDAITDHYDESAVVGVAALAEGYTALGGIIDALGVELEEEFVGWDPTAESE</sequence>
<dbReference type="PANTHER" id="PTHR34846:SF11">
    <property type="entry name" value="4-CARBOXYMUCONOLACTONE DECARBOXYLASE FAMILY PROTEIN (AFU_ORTHOLOGUE AFUA_6G11590)"/>
    <property type="match status" value="1"/>
</dbReference>
<proteinExistence type="predicted"/>
<dbReference type="InterPro" id="IPR029032">
    <property type="entry name" value="AhpD-like"/>
</dbReference>
<accession>A0A151AGS7</accession>
<evidence type="ECO:0000313" key="2">
    <source>
        <dbReference type="EMBL" id="KYH26833.1"/>
    </source>
</evidence>
<dbReference type="Proteomes" id="UP000075321">
    <property type="component" value="Unassembled WGS sequence"/>
</dbReference>
<comment type="caution">
    <text evidence="2">The sequence shown here is derived from an EMBL/GenBank/DDBJ whole genome shotgun (WGS) entry which is preliminary data.</text>
</comment>
<dbReference type="Pfam" id="PF02627">
    <property type="entry name" value="CMD"/>
    <property type="match status" value="1"/>
</dbReference>
<feature type="domain" description="Carboxymuconolactone decarboxylase-like" evidence="1">
    <location>
        <begin position="39"/>
        <end position="104"/>
    </location>
</feature>